<dbReference type="RefSeq" id="WP_115753626.1">
    <property type="nucleotide sequence ID" value="NZ_LARY01000002.1"/>
</dbReference>
<keyword evidence="3" id="KW-0808">Transferase</keyword>
<dbReference type="CDD" id="cd03801">
    <property type="entry name" value="GT4_PimA-like"/>
    <property type="match status" value="1"/>
</dbReference>
<accession>A0A3D8TRT3</accession>
<evidence type="ECO:0000259" key="2">
    <source>
        <dbReference type="Pfam" id="PF13439"/>
    </source>
</evidence>
<proteinExistence type="predicted"/>
<dbReference type="Pfam" id="PF00534">
    <property type="entry name" value="Glycos_transf_1"/>
    <property type="match status" value="1"/>
</dbReference>
<evidence type="ECO:0000259" key="1">
    <source>
        <dbReference type="Pfam" id="PF00534"/>
    </source>
</evidence>
<dbReference type="PANTHER" id="PTHR12526:SF637">
    <property type="entry name" value="GLYCOSYLTRANSFERASE EPSF-RELATED"/>
    <property type="match status" value="1"/>
</dbReference>
<keyword evidence="4" id="KW-1185">Reference proteome</keyword>
<dbReference type="InterPro" id="IPR001296">
    <property type="entry name" value="Glyco_trans_1"/>
</dbReference>
<evidence type="ECO:0000313" key="3">
    <source>
        <dbReference type="EMBL" id="RDX01367.1"/>
    </source>
</evidence>
<organism evidence="3 4">
    <name type="scientific">Listeria kieliensis</name>
    <dbReference type="NCBI Taxonomy" id="1621700"/>
    <lineage>
        <taxon>Bacteria</taxon>
        <taxon>Bacillati</taxon>
        <taxon>Bacillota</taxon>
        <taxon>Bacilli</taxon>
        <taxon>Bacillales</taxon>
        <taxon>Listeriaceae</taxon>
        <taxon>Listeria</taxon>
    </lineage>
</organism>
<dbReference type="GO" id="GO:0016757">
    <property type="term" value="F:glycosyltransferase activity"/>
    <property type="evidence" value="ECO:0007669"/>
    <property type="project" value="InterPro"/>
</dbReference>
<dbReference type="AlphaFoldDB" id="A0A3D8TRT3"/>
<sequence length="345" mass="39716">MKILMIGPDSKAKGGMATVLNNFKSFTYTDCQIIFLTSWREKHRIWTAIKCFFQIRKTLKQQQIDLIHFHVAQKGSFFRKAFLLAAVPKKYHTLFHMHASQFDTFYEVQPTFMKKWIGKVFNRVDEVVVLSQEWAQFYWGLTNTKISIIENAVFIPKKNPYATNQKLIVTFGKIGERKGSYDILNIAKQVATTMPDVKFILYGDGEVNKIQQKIKDLELSNISVGGWLDDKMKSEVMKHAAVHLLPSYQEGLPMAILETMSYGIPNISTDVGGIPQIIQDGENGYTVRPGENQKMARILELFLRSPELQRQLSDKAYQTLNDKFSIDDNFKKWIHLYKKINQGGS</sequence>
<dbReference type="Pfam" id="PF13439">
    <property type="entry name" value="Glyco_transf_4"/>
    <property type="match status" value="1"/>
</dbReference>
<name>A0A3D8TRT3_9LIST</name>
<feature type="domain" description="Glycosyltransferase subfamily 4-like N-terminal" evidence="2">
    <location>
        <begin position="44"/>
        <end position="153"/>
    </location>
</feature>
<dbReference type="Gene3D" id="3.40.50.2000">
    <property type="entry name" value="Glycogen Phosphorylase B"/>
    <property type="match status" value="2"/>
</dbReference>
<comment type="caution">
    <text evidence="3">The sequence shown here is derived from an EMBL/GenBank/DDBJ whole genome shotgun (WGS) entry which is preliminary data.</text>
</comment>
<dbReference type="Proteomes" id="UP000257055">
    <property type="component" value="Unassembled WGS sequence"/>
</dbReference>
<dbReference type="PANTHER" id="PTHR12526">
    <property type="entry name" value="GLYCOSYLTRANSFERASE"/>
    <property type="match status" value="1"/>
</dbReference>
<protein>
    <submittedName>
        <fullName evidence="3">Glycosyl transferase</fullName>
    </submittedName>
</protein>
<reference evidence="4" key="1">
    <citation type="submission" date="2015-04" db="EMBL/GenBank/DDBJ databases">
        <authorList>
            <person name="Schardt J."/>
            <person name="Mueller-Herbst S."/>
            <person name="Scherer S."/>
            <person name="Huptas C."/>
        </authorList>
    </citation>
    <scope>NUCLEOTIDE SEQUENCE [LARGE SCALE GENOMIC DNA]</scope>
    <source>
        <strain evidence="4">Kiel-L1</strain>
    </source>
</reference>
<feature type="domain" description="Glycosyl transferase family 1" evidence="1">
    <location>
        <begin position="155"/>
        <end position="318"/>
    </location>
</feature>
<evidence type="ECO:0000313" key="4">
    <source>
        <dbReference type="Proteomes" id="UP000257055"/>
    </source>
</evidence>
<dbReference type="EMBL" id="LARY01000002">
    <property type="protein sequence ID" value="RDX01367.1"/>
    <property type="molecule type" value="Genomic_DNA"/>
</dbReference>
<dbReference type="SUPFAM" id="SSF53756">
    <property type="entry name" value="UDP-Glycosyltransferase/glycogen phosphorylase"/>
    <property type="match status" value="1"/>
</dbReference>
<dbReference type="InterPro" id="IPR028098">
    <property type="entry name" value="Glyco_trans_4-like_N"/>
</dbReference>
<gene>
    <name evidence="3" type="ORF">UR08_10665</name>
</gene>